<keyword evidence="2" id="KW-1185">Reference proteome</keyword>
<accession>A0A930UAP1</accession>
<dbReference type="EMBL" id="JADHEC010000071">
    <property type="protein sequence ID" value="MBF2710053.1"/>
    <property type="molecule type" value="Genomic_DNA"/>
</dbReference>
<dbReference type="Proteomes" id="UP000646211">
    <property type="component" value="Unassembled WGS sequence"/>
</dbReference>
<sequence>MRNTISNKNKAIIQKRNYGNWKKDSLDSKGFFVIFNGFLEKDYLKKISGGALKLYIYLGINSDNSTGESFYKLKSIAEYFNVSERTISNWFKELL</sequence>
<reference evidence="1" key="1">
    <citation type="submission" date="2020-11" db="EMBL/GenBank/DDBJ databases">
        <title>Genome of Flavobacterium soyangense.</title>
        <authorList>
            <person name="Liu Q."/>
            <person name="Xin Y.-H."/>
        </authorList>
    </citation>
    <scope>NUCLEOTIDE SEQUENCE</scope>
    <source>
        <strain evidence="1">CGMCC 1.13493</strain>
    </source>
</reference>
<evidence type="ECO:0000313" key="2">
    <source>
        <dbReference type="Proteomes" id="UP000646211"/>
    </source>
</evidence>
<comment type="caution">
    <text evidence="1">The sequence shown here is derived from an EMBL/GenBank/DDBJ whole genome shotgun (WGS) entry which is preliminary data.</text>
</comment>
<name>A0A930UAP1_9FLAO</name>
<protein>
    <recommendedName>
        <fullName evidence="3">Helix-turn-helix domain-containing protein</fullName>
    </recommendedName>
</protein>
<evidence type="ECO:0008006" key="3">
    <source>
        <dbReference type="Google" id="ProtNLM"/>
    </source>
</evidence>
<evidence type="ECO:0000313" key="1">
    <source>
        <dbReference type="EMBL" id="MBF2710053.1"/>
    </source>
</evidence>
<dbReference type="Pfam" id="PF13730">
    <property type="entry name" value="HTH_36"/>
    <property type="match status" value="1"/>
</dbReference>
<feature type="non-terminal residue" evidence="1">
    <location>
        <position position="95"/>
    </location>
</feature>
<organism evidence="1 2">
    <name type="scientific">Flavobacterium soyangense</name>
    <dbReference type="NCBI Taxonomy" id="2023265"/>
    <lineage>
        <taxon>Bacteria</taxon>
        <taxon>Pseudomonadati</taxon>
        <taxon>Bacteroidota</taxon>
        <taxon>Flavobacteriia</taxon>
        <taxon>Flavobacteriales</taxon>
        <taxon>Flavobacteriaceae</taxon>
        <taxon>Flavobacterium</taxon>
    </lineage>
</organism>
<proteinExistence type="predicted"/>
<gene>
    <name evidence="1" type="ORF">IR213_15890</name>
</gene>
<dbReference type="AlphaFoldDB" id="A0A930UAP1"/>